<gene>
    <name evidence="6" type="ORF">M5D96_011198</name>
</gene>
<evidence type="ECO:0000256" key="2">
    <source>
        <dbReference type="RuleBase" id="RU003971"/>
    </source>
</evidence>
<organism evidence="6 7">
    <name type="scientific">Drosophila gunungcola</name>
    <name type="common">fruit fly</name>
    <dbReference type="NCBI Taxonomy" id="103775"/>
    <lineage>
        <taxon>Eukaryota</taxon>
        <taxon>Metazoa</taxon>
        <taxon>Ecdysozoa</taxon>
        <taxon>Arthropoda</taxon>
        <taxon>Hexapoda</taxon>
        <taxon>Insecta</taxon>
        <taxon>Pterygota</taxon>
        <taxon>Neoptera</taxon>
        <taxon>Endopterygota</taxon>
        <taxon>Diptera</taxon>
        <taxon>Brachycera</taxon>
        <taxon>Muscomorpha</taxon>
        <taxon>Ephydroidea</taxon>
        <taxon>Drosophilidae</taxon>
        <taxon>Drosophila</taxon>
        <taxon>Sophophora</taxon>
    </lineage>
</organism>
<protein>
    <recommendedName>
        <fullName evidence="8">Caspase-8</fullName>
    </recommendedName>
</protein>
<feature type="domain" description="Caspase family p10" evidence="4">
    <location>
        <begin position="479"/>
        <end position="557"/>
    </location>
</feature>
<evidence type="ECO:0000313" key="7">
    <source>
        <dbReference type="Proteomes" id="UP001059596"/>
    </source>
</evidence>
<dbReference type="EMBL" id="JAMKOV010000024">
    <property type="protein sequence ID" value="KAI8036104.1"/>
    <property type="molecule type" value="Genomic_DNA"/>
</dbReference>
<dbReference type="InterPro" id="IPR015917">
    <property type="entry name" value="Pept_C14A"/>
</dbReference>
<dbReference type="Pfam" id="PF23724">
    <property type="entry name" value="Dredd_2nd"/>
    <property type="match status" value="1"/>
</dbReference>
<feature type="compositionally biased region" description="Low complexity" evidence="3">
    <location>
        <begin position="292"/>
        <end position="306"/>
    </location>
</feature>
<dbReference type="InterPro" id="IPR002138">
    <property type="entry name" value="Pept_C14_p10"/>
</dbReference>
<dbReference type="SMART" id="SM00115">
    <property type="entry name" value="CASc"/>
    <property type="match status" value="1"/>
</dbReference>
<sequence>MYGFCYRFFSIARDQLLRSFSIAPIGFFLLFRISSDFGTFPCRDDKMAGSNLLNQLGAIDLNDLVYVERDLNFAQKVGVCFLLYGDDHSNATYILQKLLPMTRSDFPQSDLLMQYAKSHPETWRNHLVEALCIIGARQVLRRLGLRWQELRLHYLPHVGGIALHIHPLLKSLYRICEELPLAQSGRLVLDVGEKVARQQAGGLLRFYDPTYLEIFLLDWLTRKCLRLGDINATGSDVQLLIEHFKFNDLQEQAKLLIDTINSNAPDADQVAAVVDPLLTTIKPETLSDSPQASRGSTSSAPSTASSFRRRNALELNRENAGIALIINQRKFHRKVSEELKKYISPKKLRDRVGTDVDEGRLREVFSSMGYNVESHSDVDHLGIVQLIRSACDRSLLQDSLVVCILSHGFEEAVYGANSIALRITDIENVLCSNETLYNKPKLLIIQACQEEAPEEGHQSQQGLPFKIDVTTQSPGQHVNMVRAMSTVNGFAALRHTHEGSWFIQCLCDAIDQHSDTEHIADILTIVTNNVAEKRGKNDESMVPKFNSTFRQHVYFPPRL</sequence>
<dbReference type="InterPro" id="IPR011600">
    <property type="entry name" value="Pept_C14_caspase"/>
</dbReference>
<evidence type="ECO:0000313" key="6">
    <source>
        <dbReference type="EMBL" id="KAI8036104.1"/>
    </source>
</evidence>
<name>A0A9P9YGF8_9MUSC</name>
<accession>A0A9P9YGF8</accession>
<dbReference type="AlphaFoldDB" id="A0A9P9YGF8"/>
<dbReference type="GO" id="GO:0004197">
    <property type="term" value="F:cysteine-type endopeptidase activity"/>
    <property type="evidence" value="ECO:0007669"/>
    <property type="project" value="InterPro"/>
</dbReference>
<comment type="caution">
    <text evidence="6">The sequence shown here is derived from an EMBL/GenBank/DDBJ whole genome shotgun (WGS) entry which is preliminary data.</text>
</comment>
<dbReference type="PANTHER" id="PTHR22576:SF41">
    <property type="entry name" value="CASPASE 14, APOPTOSIS-RELATED CYSTEINE PEPTIDASE"/>
    <property type="match status" value="1"/>
</dbReference>
<keyword evidence="7" id="KW-1185">Reference proteome</keyword>
<evidence type="ECO:0000256" key="1">
    <source>
        <dbReference type="ARBA" id="ARBA00010134"/>
    </source>
</evidence>
<dbReference type="Pfam" id="PF00656">
    <property type="entry name" value="Peptidase_C14"/>
    <property type="match status" value="1"/>
</dbReference>
<dbReference type="PROSITE" id="PS01122">
    <property type="entry name" value="CASPASE_CYS"/>
    <property type="match status" value="1"/>
</dbReference>
<dbReference type="Proteomes" id="UP001059596">
    <property type="component" value="Unassembled WGS sequence"/>
</dbReference>
<dbReference type="InterPro" id="IPR056259">
    <property type="entry name" value="Dredd_N"/>
</dbReference>
<comment type="similarity">
    <text evidence="1 2">Belongs to the peptidase C14A family.</text>
</comment>
<dbReference type="Pfam" id="PF23725">
    <property type="entry name" value="Dredd_N"/>
    <property type="match status" value="1"/>
</dbReference>
<dbReference type="SUPFAM" id="SSF52129">
    <property type="entry name" value="Caspase-like"/>
    <property type="match status" value="1"/>
</dbReference>
<feature type="domain" description="Caspase family p20" evidence="5">
    <location>
        <begin position="319"/>
        <end position="452"/>
    </location>
</feature>
<dbReference type="InterPro" id="IPR052039">
    <property type="entry name" value="Caspase-related_regulators"/>
</dbReference>
<dbReference type="CDD" id="cd00032">
    <property type="entry name" value="CASc"/>
    <property type="match status" value="1"/>
</dbReference>
<evidence type="ECO:0000259" key="4">
    <source>
        <dbReference type="PROSITE" id="PS50207"/>
    </source>
</evidence>
<dbReference type="PRINTS" id="PR00376">
    <property type="entry name" value="IL1BCENZYME"/>
</dbReference>
<dbReference type="InterPro" id="IPR033139">
    <property type="entry name" value="Caspase_cys_AS"/>
</dbReference>
<dbReference type="PROSITE" id="PS50207">
    <property type="entry name" value="CASPASE_P10"/>
    <property type="match status" value="1"/>
</dbReference>
<dbReference type="InterPro" id="IPR029030">
    <property type="entry name" value="Caspase-like_dom_sf"/>
</dbReference>
<reference evidence="6" key="1">
    <citation type="journal article" date="2023" name="Genome Biol. Evol.">
        <title>Long-read-based Genome Assembly of Drosophila gunungcola Reveals Fewer Chemosensory Genes in Flower-breeding Species.</title>
        <authorList>
            <person name="Negi A."/>
            <person name="Liao B.Y."/>
            <person name="Yeh S.D."/>
        </authorList>
    </citation>
    <scope>NUCLEOTIDE SEQUENCE</scope>
    <source>
        <strain evidence="6">Sukarami</strain>
    </source>
</reference>
<dbReference type="Gene3D" id="3.40.50.1460">
    <property type="match status" value="1"/>
</dbReference>
<dbReference type="GO" id="GO:0006508">
    <property type="term" value="P:proteolysis"/>
    <property type="evidence" value="ECO:0007669"/>
    <property type="project" value="InterPro"/>
</dbReference>
<proteinExistence type="inferred from homology"/>
<feature type="region of interest" description="Disordered" evidence="3">
    <location>
        <begin position="284"/>
        <end position="308"/>
    </location>
</feature>
<dbReference type="PANTHER" id="PTHR22576">
    <property type="entry name" value="MUCOSA ASSOCIATED LYMPHOID TISSUE LYMPHOMA TRANSLOCATION PROTEIN 1/PARACASPASE"/>
    <property type="match status" value="1"/>
</dbReference>
<evidence type="ECO:0000256" key="3">
    <source>
        <dbReference type="SAM" id="MobiDB-lite"/>
    </source>
</evidence>
<dbReference type="PROSITE" id="PS50208">
    <property type="entry name" value="CASPASE_P20"/>
    <property type="match status" value="1"/>
</dbReference>
<evidence type="ECO:0008006" key="8">
    <source>
        <dbReference type="Google" id="ProtNLM"/>
    </source>
</evidence>
<evidence type="ECO:0000259" key="5">
    <source>
        <dbReference type="PROSITE" id="PS50208"/>
    </source>
</evidence>
<dbReference type="InterPro" id="IPR001309">
    <property type="entry name" value="Pept_C14_p20"/>
</dbReference>
<dbReference type="InterPro" id="IPR056260">
    <property type="entry name" value="Dredd_2nd"/>
</dbReference>